<keyword evidence="2" id="KW-0472">Membrane</keyword>
<sequence>MRQTGLAVGDVPQVGRTRPRGGTENNPTGKLRLHGDTPKGHVWRMSQPVAMLKSVMRRTANSATDAQGSATDINFTFMTRAGKFLNFGSMMMLLGTMGPQLFHSARNQMMTKAQAQLAGK</sequence>
<evidence type="ECO:0000256" key="2">
    <source>
        <dbReference type="SAM" id="Phobius"/>
    </source>
</evidence>
<name>A0A1X6ZY94_9RHOB</name>
<protein>
    <submittedName>
        <fullName evidence="3">Uncharacterized protein</fullName>
    </submittedName>
</protein>
<proteinExistence type="predicted"/>
<accession>A0A1X6ZY94</accession>
<feature type="region of interest" description="Disordered" evidence="1">
    <location>
        <begin position="1"/>
        <end position="40"/>
    </location>
</feature>
<evidence type="ECO:0000313" key="3">
    <source>
        <dbReference type="EMBL" id="SLN64893.1"/>
    </source>
</evidence>
<dbReference type="EMBL" id="FWFN01000007">
    <property type="protein sequence ID" value="SLN64893.1"/>
    <property type="molecule type" value="Genomic_DNA"/>
</dbReference>
<dbReference type="Proteomes" id="UP000193963">
    <property type="component" value="Unassembled WGS sequence"/>
</dbReference>
<keyword evidence="2" id="KW-1133">Transmembrane helix</keyword>
<keyword evidence="4" id="KW-1185">Reference proteome</keyword>
<evidence type="ECO:0000256" key="1">
    <source>
        <dbReference type="SAM" id="MobiDB-lite"/>
    </source>
</evidence>
<feature type="transmembrane region" description="Helical" evidence="2">
    <location>
        <begin position="84"/>
        <end position="102"/>
    </location>
</feature>
<gene>
    <name evidence="3" type="ORF">PSM7751_03312</name>
</gene>
<keyword evidence="2" id="KW-0812">Transmembrane</keyword>
<reference evidence="3 4" key="1">
    <citation type="submission" date="2017-03" db="EMBL/GenBank/DDBJ databases">
        <authorList>
            <person name="Afonso C.L."/>
            <person name="Miller P.J."/>
            <person name="Scott M.A."/>
            <person name="Spackman E."/>
            <person name="Goraichik I."/>
            <person name="Dimitrov K.M."/>
            <person name="Suarez D.L."/>
            <person name="Swayne D.E."/>
        </authorList>
    </citation>
    <scope>NUCLEOTIDE SEQUENCE [LARGE SCALE GENOMIC DNA]</scope>
    <source>
        <strain evidence="3 4">CECT 7751</strain>
    </source>
</reference>
<dbReference type="AlphaFoldDB" id="A0A1X6ZY94"/>
<evidence type="ECO:0000313" key="4">
    <source>
        <dbReference type="Proteomes" id="UP000193963"/>
    </source>
</evidence>
<organism evidence="3 4">
    <name type="scientific">Pseudooceanicola marinus</name>
    <dbReference type="NCBI Taxonomy" id="396013"/>
    <lineage>
        <taxon>Bacteria</taxon>
        <taxon>Pseudomonadati</taxon>
        <taxon>Pseudomonadota</taxon>
        <taxon>Alphaproteobacteria</taxon>
        <taxon>Rhodobacterales</taxon>
        <taxon>Paracoccaceae</taxon>
        <taxon>Pseudooceanicola</taxon>
    </lineage>
</organism>